<evidence type="ECO:0000313" key="1">
    <source>
        <dbReference type="EMBL" id="OWZ83431.1"/>
    </source>
</evidence>
<dbReference type="Proteomes" id="UP000214588">
    <property type="component" value="Unassembled WGS sequence"/>
</dbReference>
<organism evidence="1 2">
    <name type="scientific">Natranaerobius trueperi</name>
    <dbReference type="NCBI Taxonomy" id="759412"/>
    <lineage>
        <taxon>Bacteria</taxon>
        <taxon>Bacillati</taxon>
        <taxon>Bacillota</taxon>
        <taxon>Clostridia</taxon>
        <taxon>Natranaerobiales</taxon>
        <taxon>Natranaerobiaceae</taxon>
        <taxon>Natranaerobius</taxon>
    </lineage>
</organism>
<keyword evidence="2" id="KW-1185">Reference proteome</keyword>
<gene>
    <name evidence="1" type="ORF">CDO51_08550</name>
</gene>
<accession>A0A226BWZ1</accession>
<protein>
    <submittedName>
        <fullName evidence="1">Uncharacterized protein</fullName>
    </submittedName>
</protein>
<reference evidence="1 2" key="1">
    <citation type="submission" date="2017-06" db="EMBL/GenBank/DDBJ databases">
        <title>Draft Genome Sequence of Natranaerobius trueperi halophilic, alkalithermophilic bacteria from soda lakes.</title>
        <authorList>
            <person name="Zhao B."/>
        </authorList>
    </citation>
    <scope>NUCLEOTIDE SEQUENCE [LARGE SCALE GENOMIC DNA]</scope>
    <source>
        <strain evidence="1 2">DSM 18760</strain>
    </source>
</reference>
<dbReference type="EMBL" id="NIQC01000018">
    <property type="protein sequence ID" value="OWZ83431.1"/>
    <property type="molecule type" value="Genomic_DNA"/>
</dbReference>
<proteinExistence type="predicted"/>
<comment type="caution">
    <text evidence="1">The sequence shown here is derived from an EMBL/GenBank/DDBJ whole genome shotgun (WGS) entry which is preliminary data.</text>
</comment>
<evidence type="ECO:0000313" key="2">
    <source>
        <dbReference type="Proteomes" id="UP000214588"/>
    </source>
</evidence>
<dbReference type="AlphaFoldDB" id="A0A226BWZ1"/>
<sequence>MFIVLSCPILTKVSPTILAVALNDLPSSIHFQIYDERLDKQNEAYIDVISGSDELRANVTDLDDTWGIVLPHEEDFNLYEAYFE</sequence>
<name>A0A226BWZ1_9FIRM</name>